<dbReference type="InterPro" id="IPR000719">
    <property type="entry name" value="Prot_kinase_dom"/>
</dbReference>
<dbReference type="GO" id="GO:0005524">
    <property type="term" value="F:ATP binding"/>
    <property type="evidence" value="ECO:0007669"/>
    <property type="project" value="UniProtKB-UniRule"/>
</dbReference>
<comment type="caution">
    <text evidence="10">The sequence shown here is derived from an EMBL/GenBank/DDBJ whole genome shotgun (WGS) entry which is preliminary data.</text>
</comment>
<dbReference type="InterPro" id="IPR017441">
    <property type="entry name" value="Protein_kinase_ATP_BS"/>
</dbReference>
<sequence length="461" mass="51496">MAASSPEQLLQWQESSDDTPEPHRRNRNSTSDEQCAMTEVVSCQSVACGSPKVQPVRSKRMADEEPIIPGFNLTTDNASSRHAIRHSEETANSSDHNGVQVSSNEYFNQRSNSEDVISVQSQPSDDPYGGKVIEPTLIIEDVTDNTSYFLKDMKSGGKTSKELDTDAEIVDIEGETNGLQIIKNADIEELKELGSGTFGTVYYGKWRGTDVAIKRIKESCFSGRVSETERLTNEFWREARILSKLHHPNVVAFYGVVTDDPGGTMATVTEYMVNGSLRNALIKKERVLDRRRKLVIALDAAFGMEYLHFKNIVHFDLKCDNLLVNLRDPQRPICKVGDFGLSRIKRNTLVSGGVRGTLPWMAPELLNGSSSQVSEKVDVFSFGIALWEILTGDEPYASMHCGTIIGGIVNNTLRPPIPERCDPEWRKLMEECWSFDPEARPSFTEITNRLRAMSAALQPKR</sequence>
<name>A0A1R3G4M6_COCAP</name>
<dbReference type="PROSITE" id="PS50011">
    <property type="entry name" value="PROTEIN_KINASE_DOM"/>
    <property type="match status" value="1"/>
</dbReference>
<keyword evidence="4" id="KW-0418">Kinase</keyword>
<proteinExistence type="inferred from homology"/>
<evidence type="ECO:0000259" key="9">
    <source>
        <dbReference type="PROSITE" id="PS50011"/>
    </source>
</evidence>
<dbReference type="OrthoDB" id="4062651at2759"/>
<evidence type="ECO:0000256" key="7">
    <source>
        <dbReference type="RuleBase" id="RU000304"/>
    </source>
</evidence>
<dbReference type="FunFam" id="1.10.510.10:FF:000142">
    <property type="entry name" value="Octicosapeptide/phox/Bem1p domain kinase superfamily protein"/>
    <property type="match status" value="1"/>
</dbReference>
<dbReference type="PANTHER" id="PTHR23257">
    <property type="entry name" value="SERINE-THREONINE PROTEIN KINASE"/>
    <property type="match status" value="1"/>
</dbReference>
<evidence type="ECO:0000256" key="6">
    <source>
        <dbReference type="PROSITE-ProRule" id="PRU10141"/>
    </source>
</evidence>
<dbReference type="PRINTS" id="PR00109">
    <property type="entry name" value="TYRKINASE"/>
</dbReference>
<feature type="region of interest" description="Disordered" evidence="8">
    <location>
        <begin position="49"/>
        <end position="100"/>
    </location>
</feature>
<dbReference type="EMBL" id="AWWV01015335">
    <property type="protein sequence ID" value="OMO53038.1"/>
    <property type="molecule type" value="Genomic_DNA"/>
</dbReference>
<dbReference type="InterPro" id="IPR008271">
    <property type="entry name" value="Ser/Thr_kinase_AS"/>
</dbReference>
<dbReference type="SMART" id="SM00220">
    <property type="entry name" value="S_TKc"/>
    <property type="match status" value="1"/>
</dbReference>
<evidence type="ECO:0000256" key="2">
    <source>
        <dbReference type="ARBA" id="ARBA00022679"/>
    </source>
</evidence>
<dbReference type="GO" id="GO:0005737">
    <property type="term" value="C:cytoplasm"/>
    <property type="evidence" value="ECO:0007669"/>
    <property type="project" value="TreeGrafter"/>
</dbReference>
<dbReference type="InterPro" id="IPR001245">
    <property type="entry name" value="Ser-Thr/Tyr_kinase_cat_dom"/>
</dbReference>
<reference evidence="10 11" key="1">
    <citation type="submission" date="2013-09" db="EMBL/GenBank/DDBJ databases">
        <title>Corchorus capsularis genome sequencing.</title>
        <authorList>
            <person name="Alam M."/>
            <person name="Haque M.S."/>
            <person name="Islam M.S."/>
            <person name="Emdad E.M."/>
            <person name="Islam M.M."/>
            <person name="Ahmed B."/>
            <person name="Halim A."/>
            <person name="Hossen Q.M.M."/>
            <person name="Hossain M.Z."/>
            <person name="Ahmed R."/>
            <person name="Khan M.M."/>
            <person name="Islam R."/>
            <person name="Rashid M.M."/>
            <person name="Khan S.A."/>
            <person name="Rahman M.S."/>
            <person name="Alam M."/>
        </authorList>
    </citation>
    <scope>NUCLEOTIDE SEQUENCE [LARGE SCALE GENOMIC DNA]</scope>
    <source>
        <strain evidence="11">cv. CVL-1</strain>
        <tissue evidence="10">Whole seedling</tissue>
    </source>
</reference>
<dbReference type="PROSITE" id="PS00107">
    <property type="entry name" value="PROTEIN_KINASE_ATP"/>
    <property type="match status" value="1"/>
</dbReference>
<feature type="compositionally biased region" description="Polar residues" evidence="8">
    <location>
        <begin position="1"/>
        <end position="14"/>
    </location>
</feature>
<dbReference type="AlphaFoldDB" id="A0A1R3G4M6"/>
<evidence type="ECO:0000256" key="4">
    <source>
        <dbReference type="ARBA" id="ARBA00022777"/>
    </source>
</evidence>
<dbReference type="Gene3D" id="3.30.200.20">
    <property type="entry name" value="Phosphorylase Kinase, domain 1"/>
    <property type="match status" value="1"/>
</dbReference>
<dbReference type="FunFam" id="3.30.200.20:FF:000081">
    <property type="entry name" value="Octicosapeptide/phox/Bem1p domain kinase superfamily protein"/>
    <property type="match status" value="1"/>
</dbReference>
<keyword evidence="1 7" id="KW-0723">Serine/threonine-protein kinase</keyword>
<gene>
    <name evidence="10" type="ORF">CCACVL1_28925</name>
</gene>
<dbReference type="Pfam" id="PF07714">
    <property type="entry name" value="PK_Tyr_Ser-Thr"/>
    <property type="match status" value="1"/>
</dbReference>
<feature type="domain" description="Protein kinase" evidence="9">
    <location>
        <begin position="187"/>
        <end position="457"/>
    </location>
</feature>
<dbReference type="Gramene" id="OMO53038">
    <property type="protein sequence ID" value="OMO53038"/>
    <property type="gene ID" value="CCACVL1_28925"/>
</dbReference>
<dbReference type="PROSITE" id="PS00108">
    <property type="entry name" value="PROTEIN_KINASE_ST"/>
    <property type="match status" value="1"/>
</dbReference>
<dbReference type="GO" id="GO:0007165">
    <property type="term" value="P:signal transduction"/>
    <property type="evidence" value="ECO:0007669"/>
    <property type="project" value="TreeGrafter"/>
</dbReference>
<accession>A0A1R3G4M6</accession>
<dbReference type="Gene3D" id="1.10.510.10">
    <property type="entry name" value="Transferase(Phosphotransferase) domain 1"/>
    <property type="match status" value="1"/>
</dbReference>
<dbReference type="PANTHER" id="PTHR23257:SF913">
    <property type="entry name" value="SERINE_THREONINE-PROTEIN KINASE DDB_G0278521-RELATED"/>
    <property type="match status" value="1"/>
</dbReference>
<dbReference type="InterPro" id="IPR011009">
    <property type="entry name" value="Kinase-like_dom_sf"/>
</dbReference>
<keyword evidence="11" id="KW-1185">Reference proteome</keyword>
<feature type="binding site" evidence="6">
    <location>
        <position position="214"/>
    </location>
    <ligand>
        <name>ATP</name>
        <dbReference type="ChEBI" id="CHEBI:30616"/>
    </ligand>
</feature>
<keyword evidence="3 6" id="KW-0547">Nucleotide-binding</keyword>
<organism evidence="10 11">
    <name type="scientific">Corchorus capsularis</name>
    <name type="common">Jute</name>
    <dbReference type="NCBI Taxonomy" id="210143"/>
    <lineage>
        <taxon>Eukaryota</taxon>
        <taxon>Viridiplantae</taxon>
        <taxon>Streptophyta</taxon>
        <taxon>Embryophyta</taxon>
        <taxon>Tracheophyta</taxon>
        <taxon>Spermatophyta</taxon>
        <taxon>Magnoliopsida</taxon>
        <taxon>eudicotyledons</taxon>
        <taxon>Gunneridae</taxon>
        <taxon>Pentapetalae</taxon>
        <taxon>rosids</taxon>
        <taxon>malvids</taxon>
        <taxon>Malvales</taxon>
        <taxon>Malvaceae</taxon>
        <taxon>Grewioideae</taxon>
        <taxon>Apeibeae</taxon>
        <taxon>Corchorus</taxon>
    </lineage>
</organism>
<dbReference type="CDD" id="cd13999">
    <property type="entry name" value="STKc_MAP3K-like"/>
    <property type="match status" value="1"/>
</dbReference>
<dbReference type="Proteomes" id="UP000188268">
    <property type="component" value="Unassembled WGS sequence"/>
</dbReference>
<feature type="region of interest" description="Disordered" evidence="8">
    <location>
        <begin position="1"/>
        <end position="35"/>
    </location>
</feature>
<dbReference type="STRING" id="210143.A0A1R3G4M6"/>
<feature type="non-terminal residue" evidence="10">
    <location>
        <position position="461"/>
    </location>
</feature>
<evidence type="ECO:0000256" key="1">
    <source>
        <dbReference type="ARBA" id="ARBA00022527"/>
    </source>
</evidence>
<evidence type="ECO:0000256" key="5">
    <source>
        <dbReference type="ARBA" id="ARBA00022840"/>
    </source>
</evidence>
<evidence type="ECO:0000256" key="3">
    <source>
        <dbReference type="ARBA" id="ARBA00022741"/>
    </source>
</evidence>
<comment type="similarity">
    <text evidence="7">Belongs to the protein kinase superfamily.</text>
</comment>
<evidence type="ECO:0000313" key="10">
    <source>
        <dbReference type="EMBL" id="OMO53038.1"/>
    </source>
</evidence>
<keyword evidence="2" id="KW-0808">Transferase</keyword>
<evidence type="ECO:0000256" key="8">
    <source>
        <dbReference type="SAM" id="MobiDB-lite"/>
    </source>
</evidence>
<dbReference type="SUPFAM" id="SSF56112">
    <property type="entry name" value="Protein kinase-like (PK-like)"/>
    <property type="match status" value="1"/>
</dbReference>
<dbReference type="InterPro" id="IPR050167">
    <property type="entry name" value="Ser_Thr_protein_kinase"/>
</dbReference>
<feature type="compositionally biased region" description="Polar residues" evidence="8">
    <location>
        <begin position="90"/>
        <end position="100"/>
    </location>
</feature>
<dbReference type="GO" id="GO:0004674">
    <property type="term" value="F:protein serine/threonine kinase activity"/>
    <property type="evidence" value="ECO:0007669"/>
    <property type="project" value="UniProtKB-KW"/>
</dbReference>
<evidence type="ECO:0000313" key="11">
    <source>
        <dbReference type="Proteomes" id="UP000188268"/>
    </source>
</evidence>
<protein>
    <recommendedName>
        <fullName evidence="9">Protein kinase domain-containing protein</fullName>
    </recommendedName>
</protein>
<keyword evidence="5 6" id="KW-0067">ATP-binding</keyword>